<dbReference type="SUPFAM" id="SSF88713">
    <property type="entry name" value="Glycoside hydrolase/deacetylase"/>
    <property type="match status" value="1"/>
</dbReference>
<gene>
    <name evidence="4" type="ORF">FME95_10085</name>
</gene>
<dbReference type="EMBL" id="VKAD01000001">
    <property type="protein sequence ID" value="TXR54860.1"/>
    <property type="molecule type" value="Genomic_DNA"/>
</dbReference>
<evidence type="ECO:0000313" key="5">
    <source>
        <dbReference type="Proteomes" id="UP000321764"/>
    </source>
</evidence>
<dbReference type="AlphaFoldDB" id="A0A5C8ZDJ2"/>
<protein>
    <submittedName>
        <fullName evidence="4">Polysaccharide deacetylase family protein</fullName>
    </submittedName>
</protein>
<reference evidence="4 5" key="1">
    <citation type="submission" date="2019-07" db="EMBL/GenBank/DDBJ databases">
        <title>Reinekea sp. strain SSH23 genome sequencing and assembly.</title>
        <authorList>
            <person name="Kim I."/>
        </authorList>
    </citation>
    <scope>NUCLEOTIDE SEQUENCE [LARGE SCALE GENOMIC DNA]</scope>
    <source>
        <strain evidence="4 5">SSH23</strain>
    </source>
</reference>
<dbReference type="InterPro" id="IPR011330">
    <property type="entry name" value="Glyco_hydro/deAcase_b/a-brl"/>
</dbReference>
<keyword evidence="2" id="KW-0378">Hydrolase</keyword>
<comment type="caution">
    <text evidence="4">The sequence shown here is derived from an EMBL/GenBank/DDBJ whole genome shotgun (WGS) entry which is preliminary data.</text>
</comment>
<sequence>MRNQVRLLALIVGLFSGCYSYFFGAVAFAAGPEKIAYFDRAIWPQTIDSNAVFNTASRYEIYHFALAFNALDREDADSIAEFTGIENTNLESLARWSELTEQRLVAAYNASCADECNQVDSTADILTAMQPQYAKLDARYDAWKVQSLAFHQRYLYEQVRLAVLFPRISSEILSFNDSEISGFEFNDLEFALSFDDGPSLDKTTEKVTETLNNHDLSAVFFLLGERLELHGRDNIKQLYDQQCVASHGYIHKAHPRLEDWKNSVDKTAALLDKNFQLNGTSTPFRPPYGQRNEDMLSYLSTAHGSKNILWNIDSQDWNRSISAQDEASRVITLMLLWRKGFILFHDLYDKNLYVINQLSDVANVTDAYFSDCSRYAPKISLD</sequence>
<dbReference type="CDD" id="cd10917">
    <property type="entry name" value="CE4_NodB_like_6s_7s"/>
    <property type="match status" value="1"/>
</dbReference>
<evidence type="ECO:0000256" key="2">
    <source>
        <dbReference type="ARBA" id="ARBA00022801"/>
    </source>
</evidence>
<dbReference type="GO" id="GO:0016020">
    <property type="term" value="C:membrane"/>
    <property type="evidence" value="ECO:0007669"/>
    <property type="project" value="TreeGrafter"/>
</dbReference>
<dbReference type="PROSITE" id="PS51257">
    <property type="entry name" value="PROKAR_LIPOPROTEIN"/>
    <property type="match status" value="1"/>
</dbReference>
<dbReference type="Gene3D" id="3.20.20.370">
    <property type="entry name" value="Glycoside hydrolase/deacetylase"/>
    <property type="match status" value="1"/>
</dbReference>
<dbReference type="InterPro" id="IPR002509">
    <property type="entry name" value="NODB_dom"/>
</dbReference>
<dbReference type="PANTHER" id="PTHR10587:SF133">
    <property type="entry name" value="CHITIN DEACETYLASE 1-RELATED"/>
    <property type="match status" value="1"/>
</dbReference>
<dbReference type="GO" id="GO:0005975">
    <property type="term" value="P:carbohydrate metabolic process"/>
    <property type="evidence" value="ECO:0007669"/>
    <property type="project" value="InterPro"/>
</dbReference>
<dbReference type="OrthoDB" id="9784220at2"/>
<name>A0A5C8ZDJ2_9GAMM</name>
<accession>A0A5C8ZDJ2</accession>
<evidence type="ECO:0000256" key="1">
    <source>
        <dbReference type="ARBA" id="ARBA00022723"/>
    </source>
</evidence>
<dbReference type="Proteomes" id="UP000321764">
    <property type="component" value="Unassembled WGS sequence"/>
</dbReference>
<organism evidence="4 5">
    <name type="scientific">Reinekea thalattae</name>
    <dbReference type="NCBI Taxonomy" id="2593301"/>
    <lineage>
        <taxon>Bacteria</taxon>
        <taxon>Pseudomonadati</taxon>
        <taxon>Pseudomonadota</taxon>
        <taxon>Gammaproteobacteria</taxon>
        <taxon>Oceanospirillales</taxon>
        <taxon>Saccharospirillaceae</taxon>
        <taxon>Reinekea</taxon>
    </lineage>
</organism>
<keyword evidence="1" id="KW-0479">Metal-binding</keyword>
<dbReference type="RefSeq" id="WP_147714259.1">
    <property type="nucleotide sequence ID" value="NZ_VKAD01000001.1"/>
</dbReference>
<proteinExistence type="predicted"/>
<evidence type="ECO:0000313" key="4">
    <source>
        <dbReference type="EMBL" id="TXR54860.1"/>
    </source>
</evidence>
<evidence type="ECO:0000259" key="3">
    <source>
        <dbReference type="PROSITE" id="PS51677"/>
    </source>
</evidence>
<dbReference type="PANTHER" id="PTHR10587">
    <property type="entry name" value="GLYCOSYL TRANSFERASE-RELATED"/>
    <property type="match status" value="1"/>
</dbReference>
<dbReference type="GO" id="GO:0016810">
    <property type="term" value="F:hydrolase activity, acting on carbon-nitrogen (but not peptide) bonds"/>
    <property type="evidence" value="ECO:0007669"/>
    <property type="project" value="InterPro"/>
</dbReference>
<dbReference type="InterPro" id="IPR050248">
    <property type="entry name" value="Polysacc_deacetylase_ArnD"/>
</dbReference>
<feature type="domain" description="NodB homology" evidence="3">
    <location>
        <begin position="188"/>
        <end position="382"/>
    </location>
</feature>
<dbReference type="PROSITE" id="PS51677">
    <property type="entry name" value="NODB"/>
    <property type="match status" value="1"/>
</dbReference>
<dbReference type="Pfam" id="PF01522">
    <property type="entry name" value="Polysacc_deac_1"/>
    <property type="match status" value="1"/>
</dbReference>
<dbReference type="GO" id="GO:0046872">
    <property type="term" value="F:metal ion binding"/>
    <property type="evidence" value="ECO:0007669"/>
    <property type="project" value="UniProtKB-KW"/>
</dbReference>
<keyword evidence="5" id="KW-1185">Reference proteome</keyword>